<proteinExistence type="predicted"/>
<protein>
    <submittedName>
        <fullName evidence="4">ATP-binding cassette domain-containing protein</fullName>
    </submittedName>
</protein>
<dbReference type="InterPro" id="IPR015854">
    <property type="entry name" value="ABC_transpr_LolD-like"/>
</dbReference>
<name>A0ABT0XSG9_9ACTN</name>
<comment type="caution">
    <text evidence="4">The sequence shown here is derived from an EMBL/GenBank/DDBJ whole genome shotgun (WGS) entry which is preliminary data.</text>
</comment>
<accession>A0ABT0XSG9</accession>
<dbReference type="SUPFAM" id="SSF52540">
    <property type="entry name" value="P-loop containing nucleoside triphosphate hydrolases"/>
    <property type="match status" value="1"/>
</dbReference>
<dbReference type="InterPro" id="IPR003593">
    <property type="entry name" value="AAA+_ATPase"/>
</dbReference>
<feature type="domain" description="ABC transporter" evidence="3">
    <location>
        <begin position="6"/>
        <end position="211"/>
    </location>
</feature>
<dbReference type="PANTHER" id="PTHR24220">
    <property type="entry name" value="IMPORT ATP-BINDING PROTEIN"/>
    <property type="match status" value="1"/>
</dbReference>
<dbReference type="SMART" id="SM00382">
    <property type="entry name" value="AAA"/>
    <property type="match status" value="1"/>
</dbReference>
<evidence type="ECO:0000256" key="2">
    <source>
        <dbReference type="ARBA" id="ARBA00022840"/>
    </source>
</evidence>
<dbReference type="RefSeq" id="WP_251795892.1">
    <property type="nucleotide sequence ID" value="NZ_JAMQOL010000001.1"/>
</dbReference>
<gene>
    <name evidence="4" type="ORF">LXN57_00875</name>
</gene>
<keyword evidence="4" id="KW-0614">Plasmid</keyword>
<evidence type="ECO:0000259" key="3">
    <source>
        <dbReference type="PROSITE" id="PS50893"/>
    </source>
</evidence>
<reference evidence="4 5" key="1">
    <citation type="submission" date="2022-06" db="EMBL/GenBank/DDBJ databases">
        <title>Actinoplanes abujensis sp. nov., isolated from Nigerian arid soil.</title>
        <authorList>
            <person name="Ding P."/>
        </authorList>
    </citation>
    <scope>NUCLEOTIDE SEQUENCE [LARGE SCALE GENOMIC DNA]</scope>
    <source>
        <strain evidence="5">TRM88002</strain>
        <plasmid evidence="4">p1</plasmid>
    </source>
</reference>
<keyword evidence="2 4" id="KW-0067">ATP-binding</keyword>
<geneLocation type="plasmid" evidence="4">
    <name>p1</name>
</geneLocation>
<organism evidence="4 5">
    <name type="scientific">Paractinoplanes hotanensis</name>
    <dbReference type="NCBI Taxonomy" id="2906497"/>
    <lineage>
        <taxon>Bacteria</taxon>
        <taxon>Bacillati</taxon>
        <taxon>Actinomycetota</taxon>
        <taxon>Actinomycetes</taxon>
        <taxon>Micromonosporales</taxon>
        <taxon>Micromonosporaceae</taxon>
        <taxon>Paractinoplanes</taxon>
    </lineage>
</organism>
<dbReference type="Proteomes" id="UP001523216">
    <property type="component" value="Unassembled WGS sequence"/>
</dbReference>
<keyword evidence="5" id="KW-1185">Reference proteome</keyword>
<dbReference type="EMBL" id="JAMQOL010000001">
    <property type="protein sequence ID" value="MCM4076112.1"/>
    <property type="molecule type" value="Genomic_DNA"/>
</dbReference>
<dbReference type="Pfam" id="PF00005">
    <property type="entry name" value="ABC_tran"/>
    <property type="match status" value="1"/>
</dbReference>
<evidence type="ECO:0000313" key="5">
    <source>
        <dbReference type="Proteomes" id="UP001523216"/>
    </source>
</evidence>
<dbReference type="GO" id="GO:0005524">
    <property type="term" value="F:ATP binding"/>
    <property type="evidence" value="ECO:0007669"/>
    <property type="project" value="UniProtKB-KW"/>
</dbReference>
<evidence type="ECO:0000313" key="4">
    <source>
        <dbReference type="EMBL" id="MCM4076112.1"/>
    </source>
</evidence>
<dbReference type="Gene3D" id="3.40.50.300">
    <property type="entry name" value="P-loop containing nucleotide triphosphate hydrolases"/>
    <property type="match status" value="1"/>
</dbReference>
<keyword evidence="1" id="KW-0547">Nucleotide-binding</keyword>
<evidence type="ECO:0000256" key="1">
    <source>
        <dbReference type="ARBA" id="ARBA00022741"/>
    </source>
</evidence>
<dbReference type="InterPro" id="IPR027417">
    <property type="entry name" value="P-loop_NTPase"/>
</dbReference>
<sequence>MTTDLVRLNAVTHLRGATAVVSEVSLALPPARLTVLAGRSGSGKSTLLHLVAGIMAPSRGEVTVGGKPATSVHDWAQVSLLPQRPALAPELTVAENAHLPASLRGRTPDPELLARLGLDALATRPAHDTSLGEQQRTALARTLVLSPAVALLDEPTAHQDDEHVALVLSALTTAVTDGTLALVATHDQRIIDLADTLLPLRSGRLEEEVQAR</sequence>
<dbReference type="InterPro" id="IPR003439">
    <property type="entry name" value="ABC_transporter-like_ATP-bd"/>
</dbReference>
<dbReference type="PROSITE" id="PS50893">
    <property type="entry name" value="ABC_TRANSPORTER_2"/>
    <property type="match status" value="1"/>
</dbReference>